<dbReference type="PROSITE" id="PS01015">
    <property type="entry name" value="RIBOSOMAL_L19"/>
    <property type="match status" value="1"/>
</dbReference>
<evidence type="ECO:0000256" key="2">
    <source>
        <dbReference type="ARBA" id="ARBA00022980"/>
    </source>
</evidence>
<comment type="similarity">
    <text evidence="1 4">Belongs to the bacterial ribosomal protein bL19 family.</text>
</comment>
<evidence type="ECO:0000256" key="1">
    <source>
        <dbReference type="ARBA" id="ARBA00005781"/>
    </source>
</evidence>
<dbReference type="PRINTS" id="PR00061">
    <property type="entry name" value="RIBOSOMALL19"/>
</dbReference>
<gene>
    <name evidence="5" type="ORF">A2209_03565</name>
</gene>
<dbReference type="Gene3D" id="2.30.30.790">
    <property type="match status" value="1"/>
</dbReference>
<evidence type="ECO:0000256" key="4">
    <source>
        <dbReference type="RuleBase" id="RU000559"/>
    </source>
</evidence>
<accession>A0A1F7K9Z3</accession>
<comment type="caution">
    <text evidence="5">The sequence shown here is derived from an EMBL/GenBank/DDBJ whole genome shotgun (WGS) entry which is preliminary data.</text>
</comment>
<evidence type="ECO:0000256" key="3">
    <source>
        <dbReference type="ARBA" id="ARBA00023274"/>
    </source>
</evidence>
<dbReference type="InterPro" id="IPR018257">
    <property type="entry name" value="Ribosomal_bL19_CS"/>
</dbReference>
<dbReference type="PANTHER" id="PTHR15680:SF9">
    <property type="entry name" value="LARGE RIBOSOMAL SUBUNIT PROTEIN BL19M"/>
    <property type="match status" value="1"/>
</dbReference>
<sequence>MALFAKIKDQAVQIGDEVDLTTLYVDAGKEKKQKFSGIVIAIKNRGENKTFTVRKISNEGIGIERIFPINWPYLEEVKVKKHNKVRRAKLYYMREKIGKKALET</sequence>
<protein>
    <recommendedName>
        <fullName evidence="4">50S ribosomal protein L19</fullName>
    </recommendedName>
</protein>
<dbReference type="GO" id="GO:0005840">
    <property type="term" value="C:ribosome"/>
    <property type="evidence" value="ECO:0007669"/>
    <property type="project" value="UniProtKB-KW"/>
</dbReference>
<proteinExistence type="inferred from homology"/>
<dbReference type="Pfam" id="PF01245">
    <property type="entry name" value="Ribosomal_L19"/>
    <property type="match status" value="1"/>
</dbReference>
<reference evidence="5 6" key="1">
    <citation type="journal article" date="2016" name="Nat. Commun.">
        <title>Thousands of microbial genomes shed light on interconnected biogeochemical processes in an aquifer system.</title>
        <authorList>
            <person name="Anantharaman K."/>
            <person name="Brown C.T."/>
            <person name="Hug L.A."/>
            <person name="Sharon I."/>
            <person name="Castelle C.J."/>
            <person name="Probst A.J."/>
            <person name="Thomas B.C."/>
            <person name="Singh A."/>
            <person name="Wilkins M.J."/>
            <person name="Karaoz U."/>
            <person name="Brodie E.L."/>
            <person name="Williams K.H."/>
            <person name="Hubbard S.S."/>
            <person name="Banfield J.F."/>
        </authorList>
    </citation>
    <scope>NUCLEOTIDE SEQUENCE [LARGE SCALE GENOMIC DNA]</scope>
</reference>
<organism evidence="5 6">
    <name type="scientific">Candidatus Roizmanbacteria bacterium RIFOXYA1_FULL_41_12</name>
    <dbReference type="NCBI Taxonomy" id="1802082"/>
    <lineage>
        <taxon>Bacteria</taxon>
        <taxon>Candidatus Roizmaniibacteriota</taxon>
    </lineage>
</organism>
<dbReference type="AlphaFoldDB" id="A0A1F7K9Z3"/>
<evidence type="ECO:0000313" key="5">
    <source>
        <dbReference type="EMBL" id="OGK64640.1"/>
    </source>
</evidence>
<dbReference type="GO" id="GO:1990904">
    <property type="term" value="C:ribonucleoprotein complex"/>
    <property type="evidence" value="ECO:0007669"/>
    <property type="project" value="UniProtKB-KW"/>
</dbReference>
<dbReference type="InterPro" id="IPR001857">
    <property type="entry name" value="Ribosomal_bL19"/>
</dbReference>
<dbReference type="Proteomes" id="UP000178450">
    <property type="component" value="Unassembled WGS sequence"/>
</dbReference>
<dbReference type="NCBIfam" id="TIGR01024">
    <property type="entry name" value="rplS_bact"/>
    <property type="match status" value="1"/>
</dbReference>
<keyword evidence="3 4" id="KW-0687">Ribonucleoprotein</keyword>
<name>A0A1F7K9Z3_9BACT</name>
<dbReference type="EMBL" id="MGBG01000018">
    <property type="protein sequence ID" value="OGK64640.1"/>
    <property type="molecule type" value="Genomic_DNA"/>
</dbReference>
<keyword evidence="2 5" id="KW-0689">Ribosomal protein</keyword>
<dbReference type="GO" id="GO:0006412">
    <property type="term" value="P:translation"/>
    <property type="evidence" value="ECO:0007669"/>
    <property type="project" value="InterPro"/>
</dbReference>
<comment type="function">
    <text evidence="4">This protein is located at the 30S-50S ribosomal subunit interface and may play a role in the structure and function of the aminoacyl-tRNA binding site.</text>
</comment>
<evidence type="ECO:0000313" key="6">
    <source>
        <dbReference type="Proteomes" id="UP000178450"/>
    </source>
</evidence>
<dbReference type="GO" id="GO:0003735">
    <property type="term" value="F:structural constituent of ribosome"/>
    <property type="evidence" value="ECO:0007669"/>
    <property type="project" value="InterPro"/>
</dbReference>
<dbReference type="PANTHER" id="PTHR15680">
    <property type="entry name" value="RIBOSOMAL PROTEIN L19"/>
    <property type="match status" value="1"/>
</dbReference>
<dbReference type="SUPFAM" id="SSF50104">
    <property type="entry name" value="Translation proteins SH3-like domain"/>
    <property type="match status" value="1"/>
</dbReference>
<dbReference type="InterPro" id="IPR038657">
    <property type="entry name" value="Ribosomal_bL19_sf"/>
</dbReference>
<dbReference type="InterPro" id="IPR008991">
    <property type="entry name" value="Translation_prot_SH3-like_sf"/>
</dbReference>